<organism evidence="1 2">
    <name type="scientific">Bradyrhizobium japonicum</name>
    <dbReference type="NCBI Taxonomy" id="375"/>
    <lineage>
        <taxon>Bacteria</taxon>
        <taxon>Pseudomonadati</taxon>
        <taxon>Pseudomonadota</taxon>
        <taxon>Alphaproteobacteria</taxon>
        <taxon>Hyphomicrobiales</taxon>
        <taxon>Nitrobacteraceae</taxon>
        <taxon>Bradyrhizobium</taxon>
    </lineage>
</organism>
<dbReference type="EMBL" id="JRPN01000042">
    <property type="protein sequence ID" value="KGT73700.1"/>
    <property type="molecule type" value="Genomic_DNA"/>
</dbReference>
<evidence type="ECO:0000313" key="2">
    <source>
        <dbReference type="Proteomes" id="UP000030377"/>
    </source>
</evidence>
<dbReference type="AlphaFoldDB" id="A0A0A3XHB2"/>
<comment type="caution">
    <text evidence="1">The sequence shown here is derived from an EMBL/GenBank/DDBJ whole genome shotgun (WGS) entry which is preliminary data.</text>
</comment>
<proteinExistence type="predicted"/>
<gene>
    <name evidence="1" type="ORF">MA20_42905</name>
</gene>
<accession>A0A0A3XHB2</accession>
<dbReference type="Proteomes" id="UP000030377">
    <property type="component" value="Unassembled WGS sequence"/>
</dbReference>
<name>A0A0A3XHB2_BRAJP</name>
<protein>
    <submittedName>
        <fullName evidence="1">Uncharacterized protein</fullName>
    </submittedName>
</protein>
<sequence length="98" mass="10523">MRKADDALARATDQRMPAWPAEACTHWQLYETTTAGTPLSPPCASARDLAKWLAAHHVEAGPGFTGSEGEWLRMIEGPGEISTIAMDGKSFVSPLKGL</sequence>
<reference evidence="1 2" key="1">
    <citation type="submission" date="2014-09" db="EMBL/GenBank/DDBJ databases">
        <title>Draft genome of Bradyrhizobium japonicum Is-34.</title>
        <authorList>
            <person name="Tsurumaru H."/>
            <person name="Yamakawa T."/>
            <person name="Hashimoto S."/>
            <person name="Okizaki K."/>
            <person name="Kanesaki Y."/>
            <person name="Yoshikawa H."/>
            <person name="Yajima S."/>
        </authorList>
    </citation>
    <scope>NUCLEOTIDE SEQUENCE [LARGE SCALE GENOMIC DNA]</scope>
    <source>
        <strain evidence="1 2">Is-34</strain>
    </source>
</reference>
<evidence type="ECO:0000313" key="1">
    <source>
        <dbReference type="EMBL" id="KGT73700.1"/>
    </source>
</evidence>